<evidence type="ECO:0000256" key="3">
    <source>
        <dbReference type="ARBA" id="ARBA00023125"/>
    </source>
</evidence>
<feature type="region of interest" description="Disordered" evidence="5">
    <location>
        <begin position="329"/>
        <end position="365"/>
    </location>
</feature>
<keyword evidence="8" id="KW-1185">Reference proteome</keyword>
<dbReference type="PRINTS" id="PR01862">
    <property type="entry name" value="BCL2FAMILY"/>
</dbReference>
<keyword evidence="2" id="KW-0053">Apoptosis</keyword>
<dbReference type="PROSITE" id="PS50062">
    <property type="entry name" value="BCL2_FAMILY"/>
    <property type="match status" value="1"/>
</dbReference>
<dbReference type="SMART" id="SM00337">
    <property type="entry name" value="BCL"/>
    <property type="match status" value="1"/>
</dbReference>
<dbReference type="InterPro" id="IPR036397">
    <property type="entry name" value="RNaseH_sf"/>
</dbReference>
<comment type="similarity">
    <text evidence="1">Belongs to the Bcl-2 family.</text>
</comment>
<name>A0A1I8JCX2_9PLAT</name>
<dbReference type="GO" id="GO:0015074">
    <property type="term" value="P:DNA integration"/>
    <property type="evidence" value="ECO:0007669"/>
    <property type="project" value="InterPro"/>
</dbReference>
<evidence type="ECO:0000256" key="1">
    <source>
        <dbReference type="ARBA" id="ARBA00009458"/>
    </source>
</evidence>
<dbReference type="Pfam" id="PF00452">
    <property type="entry name" value="Bcl-2"/>
    <property type="match status" value="1"/>
</dbReference>
<dbReference type="InterPro" id="IPR010998">
    <property type="entry name" value="Integrase_recombinase_N"/>
</dbReference>
<protein>
    <submittedName>
        <fullName evidence="9">BCL domain-containing protein</fullName>
    </submittedName>
</protein>
<feature type="domain" description="Bcl-2 Bcl-2 homology region 1-3" evidence="7">
    <location>
        <begin position="1899"/>
        <end position="1997"/>
    </location>
</feature>
<evidence type="ECO:0000256" key="2">
    <source>
        <dbReference type="ARBA" id="ARBA00022703"/>
    </source>
</evidence>
<dbReference type="GO" id="GO:0003824">
    <property type="term" value="F:catalytic activity"/>
    <property type="evidence" value="ECO:0007669"/>
    <property type="project" value="InterPro"/>
</dbReference>
<feature type="region of interest" description="Disordered" evidence="5">
    <location>
        <begin position="1"/>
        <end position="21"/>
    </location>
</feature>
<dbReference type="Gene3D" id="1.10.150.130">
    <property type="match status" value="1"/>
</dbReference>
<dbReference type="InterPro" id="IPR026298">
    <property type="entry name" value="Bcl-2_fam"/>
</dbReference>
<dbReference type="SUPFAM" id="SSF47823">
    <property type="entry name" value="lambda integrase-like, N-terminal domain"/>
    <property type="match status" value="1"/>
</dbReference>
<dbReference type="Pfam" id="PF14529">
    <property type="entry name" value="Exo_endo_phos_2"/>
    <property type="match status" value="1"/>
</dbReference>
<feature type="transmembrane region" description="Helical" evidence="6">
    <location>
        <begin position="2029"/>
        <end position="2056"/>
    </location>
</feature>
<keyword evidence="3" id="KW-0238">DNA-binding</keyword>
<dbReference type="GO" id="GO:0003677">
    <property type="term" value="F:DNA binding"/>
    <property type="evidence" value="ECO:0007669"/>
    <property type="project" value="UniProtKB-KW"/>
</dbReference>
<feature type="compositionally biased region" description="Basic residues" evidence="5">
    <location>
        <begin position="518"/>
        <end position="534"/>
    </location>
</feature>
<dbReference type="InterPro" id="IPR012337">
    <property type="entry name" value="RNaseH-like_sf"/>
</dbReference>
<keyword evidence="6" id="KW-0812">Transmembrane</keyword>
<dbReference type="GO" id="GO:0001836">
    <property type="term" value="P:release of cytochrome c from mitochondria"/>
    <property type="evidence" value="ECO:0007669"/>
    <property type="project" value="TreeGrafter"/>
</dbReference>
<dbReference type="GO" id="GO:0097192">
    <property type="term" value="P:extrinsic apoptotic signaling pathway in absence of ligand"/>
    <property type="evidence" value="ECO:0007669"/>
    <property type="project" value="TreeGrafter"/>
</dbReference>
<evidence type="ECO:0000259" key="7">
    <source>
        <dbReference type="SMART" id="SM00337"/>
    </source>
</evidence>
<dbReference type="InterPro" id="IPR000477">
    <property type="entry name" value="RT_dom"/>
</dbReference>
<dbReference type="SUPFAM" id="SSF56349">
    <property type="entry name" value="DNA breaking-rejoining enzymes"/>
    <property type="match status" value="1"/>
</dbReference>
<dbReference type="Gene3D" id="1.10.443.10">
    <property type="entry name" value="Intergrase catalytic core"/>
    <property type="match status" value="1"/>
</dbReference>
<evidence type="ECO:0000256" key="6">
    <source>
        <dbReference type="SAM" id="Phobius"/>
    </source>
</evidence>
<evidence type="ECO:0000256" key="5">
    <source>
        <dbReference type="SAM" id="MobiDB-lite"/>
    </source>
</evidence>
<dbReference type="CDD" id="cd06845">
    <property type="entry name" value="Bcl-2_like"/>
    <property type="match status" value="1"/>
</dbReference>
<dbReference type="WBParaSite" id="maker-uti_cns_0046785-snap-gene-0.3-mRNA-1">
    <property type="protein sequence ID" value="maker-uti_cns_0046785-snap-gene-0.3-mRNA-1"/>
    <property type="gene ID" value="maker-uti_cns_0046785-snap-gene-0.3"/>
</dbReference>
<dbReference type="Proteomes" id="UP000095280">
    <property type="component" value="Unplaced"/>
</dbReference>
<feature type="compositionally biased region" description="Polar residues" evidence="5">
    <location>
        <begin position="296"/>
        <end position="309"/>
    </location>
</feature>
<feature type="region of interest" description="Disordered" evidence="5">
    <location>
        <begin position="508"/>
        <end position="632"/>
    </location>
</feature>
<dbReference type="GO" id="GO:0051400">
    <property type="term" value="F:BH domain binding"/>
    <property type="evidence" value="ECO:0007669"/>
    <property type="project" value="TreeGrafter"/>
</dbReference>
<dbReference type="GO" id="GO:0042981">
    <property type="term" value="P:regulation of apoptotic process"/>
    <property type="evidence" value="ECO:0007669"/>
    <property type="project" value="InterPro"/>
</dbReference>
<dbReference type="InterPro" id="IPR036691">
    <property type="entry name" value="Endo/exonu/phosph_ase_sf"/>
</dbReference>
<keyword evidence="4" id="KW-0233">DNA recombination</keyword>
<feature type="region of interest" description="Disordered" evidence="5">
    <location>
        <begin position="251"/>
        <end position="317"/>
    </location>
</feature>
<proteinExistence type="inferred from homology"/>
<dbReference type="Pfam" id="PF00078">
    <property type="entry name" value="RVT_1"/>
    <property type="match status" value="1"/>
</dbReference>
<evidence type="ECO:0000256" key="4">
    <source>
        <dbReference type="ARBA" id="ARBA00023172"/>
    </source>
</evidence>
<dbReference type="SUPFAM" id="SSF56219">
    <property type="entry name" value="DNase I-like"/>
    <property type="match status" value="1"/>
</dbReference>
<dbReference type="GO" id="GO:0008630">
    <property type="term" value="P:intrinsic apoptotic signaling pathway in response to DNA damage"/>
    <property type="evidence" value="ECO:0007669"/>
    <property type="project" value="TreeGrafter"/>
</dbReference>
<organism evidence="8 9">
    <name type="scientific">Macrostomum lignano</name>
    <dbReference type="NCBI Taxonomy" id="282301"/>
    <lineage>
        <taxon>Eukaryota</taxon>
        <taxon>Metazoa</taxon>
        <taxon>Spiralia</taxon>
        <taxon>Lophotrochozoa</taxon>
        <taxon>Platyhelminthes</taxon>
        <taxon>Rhabditophora</taxon>
        <taxon>Macrostomorpha</taxon>
        <taxon>Macrostomida</taxon>
        <taxon>Macrostomidae</taxon>
        <taxon>Macrostomum</taxon>
    </lineage>
</organism>
<feature type="compositionally biased region" description="Low complexity" evidence="5">
    <location>
        <begin position="282"/>
        <end position="295"/>
    </location>
</feature>
<dbReference type="InterPro" id="IPR036834">
    <property type="entry name" value="Bcl-2-like_sf"/>
</dbReference>
<reference evidence="9" key="1">
    <citation type="submission" date="2016-11" db="UniProtKB">
        <authorList>
            <consortium name="WormBaseParasite"/>
        </authorList>
    </citation>
    <scope>IDENTIFICATION</scope>
</reference>
<feature type="compositionally biased region" description="Basic residues" evidence="5">
    <location>
        <begin position="604"/>
        <end position="616"/>
    </location>
</feature>
<dbReference type="Gene3D" id="1.10.437.10">
    <property type="entry name" value="Blc2-like"/>
    <property type="match status" value="1"/>
</dbReference>
<evidence type="ECO:0000313" key="9">
    <source>
        <dbReference type="WBParaSite" id="maker-uti_cns_0046785-snap-gene-0.3-mRNA-1"/>
    </source>
</evidence>
<dbReference type="Gene3D" id="3.60.10.10">
    <property type="entry name" value="Endonuclease/exonuclease/phosphatase"/>
    <property type="match status" value="1"/>
</dbReference>
<keyword evidence="6" id="KW-0472">Membrane</keyword>
<dbReference type="Gene3D" id="3.30.420.10">
    <property type="entry name" value="Ribonuclease H-like superfamily/Ribonuclease H"/>
    <property type="match status" value="1"/>
</dbReference>
<dbReference type="SUPFAM" id="SSF56854">
    <property type="entry name" value="Bcl-2 inhibitors of programmed cell death"/>
    <property type="match status" value="1"/>
</dbReference>
<dbReference type="InterPro" id="IPR011010">
    <property type="entry name" value="DNA_brk_join_enz"/>
</dbReference>
<accession>A0A1I8JCX2</accession>
<dbReference type="InterPro" id="IPR046371">
    <property type="entry name" value="Bcl-2_BH1-3"/>
</dbReference>
<dbReference type="SUPFAM" id="SSF53098">
    <property type="entry name" value="Ribonuclease H-like"/>
    <property type="match status" value="1"/>
</dbReference>
<dbReference type="GO" id="GO:0006310">
    <property type="term" value="P:DNA recombination"/>
    <property type="evidence" value="ECO:0007669"/>
    <property type="project" value="UniProtKB-KW"/>
</dbReference>
<dbReference type="PANTHER" id="PTHR11256">
    <property type="entry name" value="BCL-2 RELATED"/>
    <property type="match status" value="1"/>
</dbReference>
<keyword evidence="6" id="KW-1133">Transmembrane helix</keyword>
<evidence type="ECO:0000313" key="8">
    <source>
        <dbReference type="Proteomes" id="UP000095280"/>
    </source>
</evidence>
<dbReference type="InterPro" id="IPR002475">
    <property type="entry name" value="Bcl2-like"/>
</dbReference>
<dbReference type="InterPro" id="IPR013762">
    <property type="entry name" value="Integrase-like_cat_sf"/>
</dbReference>
<sequence length="2097" mass="230011">STSLCSRRQADEAGADSSPITRSADALRRHLFDVTDDSATGEQTATSLMPTIVSPPAPLSASSLSFLTAPRGAGANSLMTAARRRFRGSAVAAASRRPPGGARRRVVRLSSRSCTNFKIHRQRCQEHIASTASNSTTVGKVAMIRYANIPGGEICGLSTDELAFVTRESSTRYVLEMDNLDASSSSNGLPELGSEDLEMLDRLESDSVPKSTETQRKLHVARFRQFLNEKGLCQEFERTLITDELLRPSGAPRRKVRTGRNSVPIRLSEVGTAAQPDIRNTGTPGASQSAPAAAQDNTGVAGQQDSGPQISKKKGRSIARYKAFLQRKAEERRNAKAAPPAATVEGAGNSFTNPAEEPTSDKVADPARRLDSHLVKMALSGTAIPVKKTKVEDQALQIQPADSQSGQQLLEMLKAFDWGRATPDTPAPCLDSGSQLPSPRPTSCVVLLVASNPELPANGVVVHETISKPGGDGFTAILGLSDSWMLRYPDMSIISVGLLQIQLFSFESDATRPPPPEKRKRASGGSAGRKRPGKKLPFVTTPPRTWTLSEGKPRKLQQQADVERAGNPPEHYPLWSDSAREAAAGHRQGPTTAATPSPVSPLRPPRKTGPRARMPPRWRPALDHGDHPGEPMEAGAWSYRRGRRGSSPAQLALSRQEAARTTRGIPGVDILQLNLHHCIAASTNLMRVANFVKPGIILLQEPWTKKDRTSLTETSVSFSPTTLSPTARSSSPRFISLAMAPRFHPNLTSLVDYCSNRRFELLVAGDVNAHHTHWGSNTSNSRGEELLAYICTTNTEFCNIGGTPPLTTGDGRRPSTLTLVSHGLAPLVKDWEEVDDLADLLSKTVLTAHEASCPLKAYKGKKSAPWWHPALGSLRRKAKCLQRKARKSKDPADLAAYQEAIRDFKRETRKAKSDKWRQYCADALHAIVDKLERAVLGSGYALSLFLDIDGAFNNVLFEAFKRALESRGTHEHLTRWIMYMVSHRTATSHPSWDTHAPWKSRKADRKPDLWNLVMDELLCSPHPDPVQKVGYSYADDVTATVAGPSPAVLRDLLQAFIHRAERWAHSCGLRFSESKTVAIMFTSRRNWRIEPLSLYGKPVAMEKQTRCLGVTLDHRLSWTPHVQTKARKALATLARSAELSQSFRRYGGLTPAASAFHHVMKQETTGTHEIHCFTDGSQINSASDYGYCIVSGGRTVATFSQHTGTYSTVFQNEVLAISSCAMELYNQCIWGKEITLHSDSQAAVHALERTTTCSRTVLDCIDCIRVHPWALGPPRQRAGRSPGQDWLDRFFYWSPAHGELRLTAARLSLTAAGPSEGSGASVGVLSIGVSEIGAVNDMRELDKLVTFAASVGLVVNAQKTVMPCVPDDIEAAILFRGADGLATGLPCFQQFIYLGGLVSGVREDLQRRRGLAWAAFRSVSTVLPGGQVRTRRFVDCLLADASAPDLVRRRGVRSRLGPTACPETLSAYFVVLCSAGADSKDFILEDRGESASVLGMRVNDAAVNDDANLKGDRQLTATGGKRLAKASESPKITFRSTLVNTKVVVYSDSTAALGMIKCLSCSHPDLLRIYQTVPWFCIRDGICIEAYHLPGHSSGKSYRSQFKAWRAFCDLAAIDPTTASESDLCQYVVHLVQPRISAFSALRSYINAVSVPHQLACSPDSARGAAQLQFLLRGARRFLGRRRSSLLTCGGLRATLRPVEASPRTCGLHSYAALLVAWWGLIRVGDLLPDSGAAELRSSHLSCSGSRLRSKTNHAVRGQRVHTVQLQLPCLAGVAWCPVTVRRCTTCATVPLFSYLVGSRRLHLKPRLLISLLRQALRNCGFNPSAFSGHSLRRARGRIDLTNLSDFSMASDLACNRDKAIATKLVHCYLYHRYQLNGNSGINPHRELDPMMSDLLRCLLTLTKDYEQRYRKPLTELCNTWMMDAEHPRQSFEQVLDTMLADGCNWGRVVTMFIFVGMFMDKCTSQGVPVSAGDVAGWTVDYLVTKVAPWIHSNGDWVGLIRFCGTGDATGAQQRAEADEQQSRMFRRVLTVGAAGLVMLGLTSLLPCLPLGNFLFDNSRGRIQWRCWPDFICRFYARIVLFRLFANQRIDKTAYKY</sequence>
<dbReference type="InterPro" id="IPR005135">
    <property type="entry name" value="Endo/exonuclease/phosphatase"/>
</dbReference>
<feature type="compositionally biased region" description="Basic and acidic residues" evidence="5">
    <location>
        <begin position="620"/>
        <end position="630"/>
    </location>
</feature>
<dbReference type="GO" id="GO:0005741">
    <property type="term" value="C:mitochondrial outer membrane"/>
    <property type="evidence" value="ECO:0007669"/>
    <property type="project" value="TreeGrafter"/>
</dbReference>